<sequence>MNMWAIYRLFGTIVIYMLPSNLI</sequence>
<organism evidence="1">
    <name type="scientific">Arundo donax</name>
    <name type="common">Giant reed</name>
    <name type="synonym">Donax arundinaceus</name>
    <dbReference type="NCBI Taxonomy" id="35708"/>
    <lineage>
        <taxon>Eukaryota</taxon>
        <taxon>Viridiplantae</taxon>
        <taxon>Streptophyta</taxon>
        <taxon>Embryophyta</taxon>
        <taxon>Tracheophyta</taxon>
        <taxon>Spermatophyta</taxon>
        <taxon>Magnoliopsida</taxon>
        <taxon>Liliopsida</taxon>
        <taxon>Poales</taxon>
        <taxon>Poaceae</taxon>
        <taxon>PACMAD clade</taxon>
        <taxon>Arundinoideae</taxon>
        <taxon>Arundineae</taxon>
        <taxon>Arundo</taxon>
    </lineage>
</organism>
<dbReference type="AlphaFoldDB" id="A0A0A9HJV0"/>
<proteinExistence type="predicted"/>
<accession>A0A0A9HJV0</accession>
<evidence type="ECO:0000313" key="1">
    <source>
        <dbReference type="EMBL" id="JAE33158.1"/>
    </source>
</evidence>
<dbReference type="EMBL" id="GBRH01164738">
    <property type="protein sequence ID" value="JAE33158.1"/>
    <property type="molecule type" value="Transcribed_RNA"/>
</dbReference>
<name>A0A0A9HJV0_ARUDO</name>
<protein>
    <submittedName>
        <fullName evidence="1">Uncharacterized protein</fullName>
    </submittedName>
</protein>
<reference evidence="1" key="1">
    <citation type="submission" date="2014-09" db="EMBL/GenBank/DDBJ databases">
        <authorList>
            <person name="Magalhaes I.L.F."/>
            <person name="Oliveira U."/>
            <person name="Santos F.R."/>
            <person name="Vidigal T.H.D.A."/>
            <person name="Brescovit A.D."/>
            <person name="Santos A.J."/>
        </authorList>
    </citation>
    <scope>NUCLEOTIDE SEQUENCE</scope>
    <source>
        <tissue evidence="1">Shoot tissue taken approximately 20 cm above the soil surface</tissue>
    </source>
</reference>
<reference evidence="1" key="2">
    <citation type="journal article" date="2015" name="Data Brief">
        <title>Shoot transcriptome of the giant reed, Arundo donax.</title>
        <authorList>
            <person name="Barrero R.A."/>
            <person name="Guerrero F.D."/>
            <person name="Moolhuijzen P."/>
            <person name="Goolsby J.A."/>
            <person name="Tidwell J."/>
            <person name="Bellgard S.E."/>
            <person name="Bellgard M.I."/>
        </authorList>
    </citation>
    <scope>NUCLEOTIDE SEQUENCE</scope>
    <source>
        <tissue evidence="1">Shoot tissue taken approximately 20 cm above the soil surface</tissue>
    </source>
</reference>